<keyword evidence="4" id="KW-1185">Reference proteome</keyword>
<proteinExistence type="predicted"/>
<feature type="chain" id="PRO_5018159529" evidence="2">
    <location>
        <begin position="25"/>
        <end position="73"/>
    </location>
</feature>
<accession>A0A3N4MBP8</accession>
<dbReference type="EMBL" id="ML121527">
    <property type="protein sequence ID" value="RPB29732.1"/>
    <property type="molecule type" value="Genomic_DNA"/>
</dbReference>
<feature type="region of interest" description="Disordered" evidence="1">
    <location>
        <begin position="25"/>
        <end position="73"/>
    </location>
</feature>
<feature type="signal peptide" evidence="2">
    <location>
        <begin position="1"/>
        <end position="24"/>
    </location>
</feature>
<feature type="compositionally biased region" description="Polar residues" evidence="1">
    <location>
        <begin position="25"/>
        <end position="34"/>
    </location>
</feature>
<evidence type="ECO:0000256" key="2">
    <source>
        <dbReference type="SAM" id="SignalP"/>
    </source>
</evidence>
<dbReference type="Proteomes" id="UP000267821">
    <property type="component" value="Unassembled WGS sequence"/>
</dbReference>
<evidence type="ECO:0000256" key="1">
    <source>
        <dbReference type="SAM" id="MobiDB-lite"/>
    </source>
</evidence>
<keyword evidence="2" id="KW-0732">Signal</keyword>
<dbReference type="AlphaFoldDB" id="A0A3N4MBP8"/>
<protein>
    <submittedName>
        <fullName evidence="3">Uncharacterized protein</fullName>
    </submittedName>
</protein>
<evidence type="ECO:0000313" key="4">
    <source>
        <dbReference type="Proteomes" id="UP000267821"/>
    </source>
</evidence>
<gene>
    <name evidence="3" type="ORF">L211DRAFT_832441</name>
</gene>
<reference evidence="3 4" key="1">
    <citation type="journal article" date="2018" name="Nat. Ecol. Evol.">
        <title>Pezizomycetes genomes reveal the molecular basis of ectomycorrhizal truffle lifestyle.</title>
        <authorList>
            <person name="Murat C."/>
            <person name="Payen T."/>
            <person name="Noel B."/>
            <person name="Kuo A."/>
            <person name="Morin E."/>
            <person name="Chen J."/>
            <person name="Kohler A."/>
            <person name="Krizsan K."/>
            <person name="Balestrini R."/>
            <person name="Da Silva C."/>
            <person name="Montanini B."/>
            <person name="Hainaut M."/>
            <person name="Levati E."/>
            <person name="Barry K.W."/>
            <person name="Belfiori B."/>
            <person name="Cichocki N."/>
            <person name="Clum A."/>
            <person name="Dockter R.B."/>
            <person name="Fauchery L."/>
            <person name="Guy J."/>
            <person name="Iotti M."/>
            <person name="Le Tacon F."/>
            <person name="Lindquist E.A."/>
            <person name="Lipzen A."/>
            <person name="Malagnac F."/>
            <person name="Mello A."/>
            <person name="Molinier V."/>
            <person name="Miyauchi S."/>
            <person name="Poulain J."/>
            <person name="Riccioni C."/>
            <person name="Rubini A."/>
            <person name="Sitrit Y."/>
            <person name="Splivallo R."/>
            <person name="Traeger S."/>
            <person name="Wang M."/>
            <person name="Zifcakova L."/>
            <person name="Wipf D."/>
            <person name="Zambonelli A."/>
            <person name="Paolocci F."/>
            <person name="Nowrousian M."/>
            <person name="Ottonello S."/>
            <person name="Baldrian P."/>
            <person name="Spatafora J.W."/>
            <person name="Henrissat B."/>
            <person name="Nagy L.G."/>
            <person name="Aury J.M."/>
            <person name="Wincker P."/>
            <person name="Grigoriev I.V."/>
            <person name="Bonfante P."/>
            <person name="Martin F.M."/>
        </authorList>
    </citation>
    <scope>NUCLEOTIDE SEQUENCE [LARGE SCALE GENOMIC DNA]</scope>
    <source>
        <strain evidence="3 4">ATCC MYA-4762</strain>
    </source>
</reference>
<evidence type="ECO:0000313" key="3">
    <source>
        <dbReference type="EMBL" id="RPB29732.1"/>
    </source>
</evidence>
<feature type="compositionally biased region" description="Polar residues" evidence="1">
    <location>
        <begin position="49"/>
        <end position="59"/>
    </location>
</feature>
<dbReference type="InParanoid" id="A0A3N4MBP8"/>
<organism evidence="3 4">
    <name type="scientific">Terfezia boudieri ATCC MYA-4762</name>
    <dbReference type="NCBI Taxonomy" id="1051890"/>
    <lineage>
        <taxon>Eukaryota</taxon>
        <taxon>Fungi</taxon>
        <taxon>Dikarya</taxon>
        <taxon>Ascomycota</taxon>
        <taxon>Pezizomycotina</taxon>
        <taxon>Pezizomycetes</taxon>
        <taxon>Pezizales</taxon>
        <taxon>Pezizaceae</taxon>
        <taxon>Terfezia</taxon>
    </lineage>
</organism>
<name>A0A3N4MBP8_9PEZI</name>
<sequence>MPPPFPPLPFFTVTIFHLLTPAHPQSNSVALQTQLRKKNQPIPKPHPISPSNSTQPTSRNPKEKAEPIQSRNM</sequence>